<dbReference type="AlphaFoldDB" id="A0A8K0NYK4"/>
<evidence type="ECO:0000256" key="4">
    <source>
        <dbReference type="ARBA" id="ARBA00022722"/>
    </source>
</evidence>
<name>A0A8K0NYK4_LADFU</name>
<dbReference type="PANTHER" id="PTHR22930:SF269">
    <property type="entry name" value="NUCLEASE HARBI1-LIKE PROTEIN"/>
    <property type="match status" value="1"/>
</dbReference>
<dbReference type="PANTHER" id="PTHR22930">
    <property type="match status" value="1"/>
</dbReference>
<keyword evidence="10" id="KW-1185">Reference proteome</keyword>
<dbReference type="PROSITE" id="PS51257">
    <property type="entry name" value="PROKAR_LIPOPROTEIN"/>
    <property type="match status" value="1"/>
</dbReference>
<dbReference type="Proteomes" id="UP000792457">
    <property type="component" value="Unassembled WGS sequence"/>
</dbReference>
<evidence type="ECO:0000256" key="5">
    <source>
        <dbReference type="ARBA" id="ARBA00022723"/>
    </source>
</evidence>
<dbReference type="OrthoDB" id="1681765at2759"/>
<reference evidence="9" key="2">
    <citation type="submission" date="2017-10" db="EMBL/GenBank/DDBJ databases">
        <title>Ladona fulva Genome sequencing and assembly.</title>
        <authorList>
            <person name="Murali S."/>
            <person name="Richards S."/>
            <person name="Bandaranaike D."/>
            <person name="Bellair M."/>
            <person name="Blankenburg K."/>
            <person name="Chao H."/>
            <person name="Dinh H."/>
            <person name="Doddapaneni H."/>
            <person name="Dugan-Rocha S."/>
            <person name="Elkadiri S."/>
            <person name="Gnanaolivu R."/>
            <person name="Hernandez B."/>
            <person name="Skinner E."/>
            <person name="Javaid M."/>
            <person name="Lee S."/>
            <person name="Li M."/>
            <person name="Ming W."/>
            <person name="Munidasa M."/>
            <person name="Muniz J."/>
            <person name="Nguyen L."/>
            <person name="Hughes D."/>
            <person name="Osuji N."/>
            <person name="Pu L.-L."/>
            <person name="Puazo M."/>
            <person name="Qu C."/>
            <person name="Quiroz J."/>
            <person name="Raj R."/>
            <person name="Weissenberger G."/>
            <person name="Xin Y."/>
            <person name="Zou X."/>
            <person name="Han Y."/>
            <person name="Worley K."/>
            <person name="Muzny D."/>
            <person name="Gibbs R."/>
        </authorList>
    </citation>
    <scope>NUCLEOTIDE SEQUENCE</scope>
    <source>
        <strain evidence="9">Sampled in the wild</strain>
    </source>
</reference>
<keyword evidence="7" id="KW-0539">Nucleus</keyword>
<comment type="caution">
    <text evidence="9">The sequence shown here is derived from an EMBL/GenBank/DDBJ whole genome shotgun (WGS) entry which is preliminary data.</text>
</comment>
<dbReference type="InterPro" id="IPR045249">
    <property type="entry name" value="HARBI1-like"/>
</dbReference>
<comment type="subcellular location">
    <subcellularLocation>
        <location evidence="2">Nucleus</location>
    </subcellularLocation>
</comment>
<protein>
    <recommendedName>
        <fullName evidence="8">DDE Tnp4 domain-containing protein</fullName>
    </recommendedName>
</protein>
<keyword evidence="4" id="KW-0540">Nuclease</keyword>
<dbReference type="GO" id="GO:0016787">
    <property type="term" value="F:hydrolase activity"/>
    <property type="evidence" value="ECO:0007669"/>
    <property type="project" value="UniProtKB-KW"/>
</dbReference>
<evidence type="ECO:0000256" key="1">
    <source>
        <dbReference type="ARBA" id="ARBA00001968"/>
    </source>
</evidence>
<dbReference type="Pfam" id="PF13359">
    <property type="entry name" value="DDE_Tnp_4"/>
    <property type="match status" value="1"/>
</dbReference>
<comment type="similarity">
    <text evidence="3">Belongs to the HARBI1 family.</text>
</comment>
<proteinExistence type="inferred from homology"/>
<evidence type="ECO:0000259" key="8">
    <source>
        <dbReference type="Pfam" id="PF13359"/>
    </source>
</evidence>
<evidence type="ECO:0000256" key="7">
    <source>
        <dbReference type="ARBA" id="ARBA00023242"/>
    </source>
</evidence>
<feature type="domain" description="DDE Tnp4" evidence="8">
    <location>
        <begin position="229"/>
        <end position="292"/>
    </location>
</feature>
<sequence>MVQGVLRVVLFFLDGGVVGSDVLHLSFTAAVASCLAYRMTLSLASVPATQAVVLSVLTIWGVELSSPIASKNSKDTVFLFEEIGNRRKRRRKTWCREWIRRREHGGHWFLGMVEHELRVEDPSAYNNFLRLNVTEFSKLISLVEGRILKADTLMRPSLSAERKYVNDYPAIFGYRIHKSTISRFIPEVCNAIYYALHHVIQVPATEAECESISHDFLNLWQVPNCIGAVDGKHVNFRAPRNMGSYYYNYKGHHSIILMAVADALYKFKYIYVGVNGRVNDSVVFRESELYEPLINTKYTRE</sequence>
<evidence type="ECO:0000313" key="10">
    <source>
        <dbReference type="Proteomes" id="UP000792457"/>
    </source>
</evidence>
<dbReference type="GO" id="GO:0004518">
    <property type="term" value="F:nuclease activity"/>
    <property type="evidence" value="ECO:0007669"/>
    <property type="project" value="UniProtKB-KW"/>
</dbReference>
<comment type="cofactor">
    <cofactor evidence="1">
        <name>a divalent metal cation</name>
        <dbReference type="ChEBI" id="CHEBI:60240"/>
    </cofactor>
</comment>
<evidence type="ECO:0000313" key="9">
    <source>
        <dbReference type="EMBL" id="KAG8229205.1"/>
    </source>
</evidence>
<evidence type="ECO:0000256" key="6">
    <source>
        <dbReference type="ARBA" id="ARBA00022801"/>
    </source>
</evidence>
<evidence type="ECO:0000256" key="2">
    <source>
        <dbReference type="ARBA" id="ARBA00004123"/>
    </source>
</evidence>
<keyword evidence="6" id="KW-0378">Hydrolase</keyword>
<keyword evidence="5" id="KW-0479">Metal-binding</keyword>
<dbReference type="EMBL" id="KZ308415">
    <property type="protein sequence ID" value="KAG8229205.1"/>
    <property type="molecule type" value="Genomic_DNA"/>
</dbReference>
<reference evidence="9" key="1">
    <citation type="submission" date="2013-04" db="EMBL/GenBank/DDBJ databases">
        <authorList>
            <person name="Qu J."/>
            <person name="Murali S.C."/>
            <person name="Bandaranaike D."/>
            <person name="Bellair M."/>
            <person name="Blankenburg K."/>
            <person name="Chao H."/>
            <person name="Dinh H."/>
            <person name="Doddapaneni H."/>
            <person name="Downs B."/>
            <person name="Dugan-Rocha S."/>
            <person name="Elkadiri S."/>
            <person name="Gnanaolivu R.D."/>
            <person name="Hernandez B."/>
            <person name="Javaid M."/>
            <person name="Jayaseelan J.C."/>
            <person name="Lee S."/>
            <person name="Li M."/>
            <person name="Ming W."/>
            <person name="Munidasa M."/>
            <person name="Muniz J."/>
            <person name="Nguyen L."/>
            <person name="Ongeri F."/>
            <person name="Osuji N."/>
            <person name="Pu L.-L."/>
            <person name="Puazo M."/>
            <person name="Qu C."/>
            <person name="Quiroz J."/>
            <person name="Raj R."/>
            <person name="Weissenberger G."/>
            <person name="Xin Y."/>
            <person name="Zou X."/>
            <person name="Han Y."/>
            <person name="Richards S."/>
            <person name="Worley K."/>
            <person name="Muzny D."/>
            <person name="Gibbs R."/>
        </authorList>
    </citation>
    <scope>NUCLEOTIDE SEQUENCE</scope>
    <source>
        <strain evidence="9">Sampled in the wild</strain>
    </source>
</reference>
<dbReference type="InterPro" id="IPR027806">
    <property type="entry name" value="HARBI1_dom"/>
</dbReference>
<evidence type="ECO:0000256" key="3">
    <source>
        <dbReference type="ARBA" id="ARBA00006958"/>
    </source>
</evidence>
<dbReference type="GO" id="GO:0046872">
    <property type="term" value="F:metal ion binding"/>
    <property type="evidence" value="ECO:0007669"/>
    <property type="project" value="UniProtKB-KW"/>
</dbReference>
<dbReference type="GO" id="GO:0005634">
    <property type="term" value="C:nucleus"/>
    <property type="evidence" value="ECO:0007669"/>
    <property type="project" value="UniProtKB-SubCell"/>
</dbReference>
<accession>A0A8K0NYK4</accession>
<gene>
    <name evidence="9" type="ORF">J437_LFUL001078</name>
</gene>
<organism evidence="9 10">
    <name type="scientific">Ladona fulva</name>
    <name type="common">Scarce chaser dragonfly</name>
    <name type="synonym">Libellula fulva</name>
    <dbReference type="NCBI Taxonomy" id="123851"/>
    <lineage>
        <taxon>Eukaryota</taxon>
        <taxon>Metazoa</taxon>
        <taxon>Ecdysozoa</taxon>
        <taxon>Arthropoda</taxon>
        <taxon>Hexapoda</taxon>
        <taxon>Insecta</taxon>
        <taxon>Pterygota</taxon>
        <taxon>Palaeoptera</taxon>
        <taxon>Odonata</taxon>
        <taxon>Epiprocta</taxon>
        <taxon>Anisoptera</taxon>
        <taxon>Libelluloidea</taxon>
        <taxon>Libellulidae</taxon>
        <taxon>Ladona</taxon>
    </lineage>
</organism>